<evidence type="ECO:0000256" key="1">
    <source>
        <dbReference type="SAM" id="MobiDB-lite"/>
    </source>
</evidence>
<feature type="compositionally biased region" description="Basic residues" evidence="1">
    <location>
        <begin position="132"/>
        <end position="150"/>
    </location>
</feature>
<feature type="region of interest" description="Disordered" evidence="1">
    <location>
        <begin position="56"/>
        <end position="80"/>
    </location>
</feature>
<proteinExistence type="predicted"/>
<accession>A0A2H3JB72</accession>
<feature type="region of interest" description="Disordered" evidence="1">
    <location>
        <begin position="132"/>
        <end position="202"/>
    </location>
</feature>
<gene>
    <name evidence="2" type="ORF">WOLCODRAFT_159005</name>
</gene>
<name>A0A2H3JB72_WOLCO</name>
<dbReference type="AlphaFoldDB" id="A0A2H3JB72"/>
<organism evidence="2 3">
    <name type="scientific">Wolfiporia cocos (strain MD-104)</name>
    <name type="common">Brown rot fungus</name>
    <dbReference type="NCBI Taxonomy" id="742152"/>
    <lineage>
        <taxon>Eukaryota</taxon>
        <taxon>Fungi</taxon>
        <taxon>Dikarya</taxon>
        <taxon>Basidiomycota</taxon>
        <taxon>Agaricomycotina</taxon>
        <taxon>Agaricomycetes</taxon>
        <taxon>Polyporales</taxon>
        <taxon>Phaeolaceae</taxon>
        <taxon>Wolfiporia</taxon>
    </lineage>
</organism>
<dbReference type="EMBL" id="KB467998">
    <property type="protein sequence ID" value="PCH39436.1"/>
    <property type="molecule type" value="Genomic_DNA"/>
</dbReference>
<sequence>MHQGRRTHQGLQQMGLVRAARHEPRNVDVDHVLRQCADASWKYAAFGMCALAVRARSTSRGRHGRTQTARTPPPRTMPAAAVHRGDQASPHDRRAIECLANPSQNCPLPHRRGSANRARAYSRAVHEIPPKRARNTGRRTPHACARRRGTRATSLRRCLGSRGTRRFDPRHGSGVCQARSGRTGAGRVRGSSGTPARRRVLSPWRGGGGYSLRDGAYGVWDRPLAVGRQSLGHRPGVVPASAWDDVRETRAWAIKINGSDTDEGSGGASSVANDAWHRSAPPTSRASPPCHRCDVAPLPMADEHTPPVISDVRRWSKAGLALPANIVAQMGRRTALSAGYLAIPSHVDRSGEG</sequence>
<evidence type="ECO:0000313" key="2">
    <source>
        <dbReference type="EMBL" id="PCH39436.1"/>
    </source>
</evidence>
<dbReference type="Proteomes" id="UP000218811">
    <property type="component" value="Unassembled WGS sequence"/>
</dbReference>
<reference evidence="2 3" key="1">
    <citation type="journal article" date="2012" name="Science">
        <title>The Paleozoic origin of enzymatic lignin decomposition reconstructed from 31 fungal genomes.</title>
        <authorList>
            <person name="Floudas D."/>
            <person name="Binder M."/>
            <person name="Riley R."/>
            <person name="Barry K."/>
            <person name="Blanchette R.A."/>
            <person name="Henrissat B."/>
            <person name="Martinez A.T."/>
            <person name="Otillar R."/>
            <person name="Spatafora J.W."/>
            <person name="Yadav J.S."/>
            <person name="Aerts A."/>
            <person name="Benoit I."/>
            <person name="Boyd A."/>
            <person name="Carlson A."/>
            <person name="Copeland A."/>
            <person name="Coutinho P.M."/>
            <person name="de Vries R.P."/>
            <person name="Ferreira P."/>
            <person name="Findley K."/>
            <person name="Foster B."/>
            <person name="Gaskell J."/>
            <person name="Glotzer D."/>
            <person name="Gorecki P."/>
            <person name="Heitman J."/>
            <person name="Hesse C."/>
            <person name="Hori C."/>
            <person name="Igarashi K."/>
            <person name="Jurgens J.A."/>
            <person name="Kallen N."/>
            <person name="Kersten P."/>
            <person name="Kohler A."/>
            <person name="Kuees U."/>
            <person name="Kumar T.K.A."/>
            <person name="Kuo A."/>
            <person name="LaButti K."/>
            <person name="Larrondo L.F."/>
            <person name="Lindquist E."/>
            <person name="Ling A."/>
            <person name="Lombard V."/>
            <person name="Lucas S."/>
            <person name="Lundell T."/>
            <person name="Martin R."/>
            <person name="McLaughlin D.J."/>
            <person name="Morgenstern I."/>
            <person name="Morin E."/>
            <person name="Murat C."/>
            <person name="Nagy L.G."/>
            <person name="Nolan M."/>
            <person name="Ohm R.A."/>
            <person name="Patyshakuliyeva A."/>
            <person name="Rokas A."/>
            <person name="Ruiz-Duenas F.J."/>
            <person name="Sabat G."/>
            <person name="Salamov A."/>
            <person name="Samejima M."/>
            <person name="Schmutz J."/>
            <person name="Slot J.C."/>
            <person name="St John F."/>
            <person name="Stenlid J."/>
            <person name="Sun H."/>
            <person name="Sun S."/>
            <person name="Syed K."/>
            <person name="Tsang A."/>
            <person name="Wiebenga A."/>
            <person name="Young D."/>
            <person name="Pisabarro A."/>
            <person name="Eastwood D.C."/>
            <person name="Martin F."/>
            <person name="Cullen D."/>
            <person name="Grigoriev I.V."/>
            <person name="Hibbett D.S."/>
        </authorList>
    </citation>
    <scope>NUCLEOTIDE SEQUENCE [LARGE SCALE GENOMIC DNA]</scope>
    <source>
        <strain evidence="2 3">MD-104</strain>
    </source>
</reference>
<keyword evidence="3" id="KW-1185">Reference proteome</keyword>
<evidence type="ECO:0000313" key="3">
    <source>
        <dbReference type="Proteomes" id="UP000218811"/>
    </source>
</evidence>
<protein>
    <submittedName>
        <fullName evidence="2">Uncharacterized protein</fullName>
    </submittedName>
</protein>